<dbReference type="Proteomes" id="UP000663832">
    <property type="component" value="Unassembled WGS sequence"/>
</dbReference>
<sequence length="322" mass="36666">MSGANRRIMAEITRLQALGTNNDPSSVKYILDKSPLDDAQSNLILGRILPKSNPYNQAAFQVEVKLPAEYPFKAPEVRFITPIYHPNVDDKGKICVDLLNQSETYKPTTPLTDVIKAIANLIDSPNIEHALNAEIAAEYTQNKSAFDRKALDMMASKHIRLLKDLARIDETFQSNRLFYIKKKIDATTNDAIHDTDLTHPILIYKPEQSPYVGGEFEFEISLPLDYPSTTPRVKFRTPIYSPIVDESGALSCLPILQRWQSYPINSIQFRDILTEIDYYITHLEDVDEPHRPALLDEWKTDPVAFTKAAEQHTKELAKPQKR</sequence>
<accession>A0A813TR49</accession>
<dbReference type="OrthoDB" id="9973183at2759"/>
<comment type="similarity">
    <text evidence="4">Belongs to the ubiquitin-conjugating enzyme family.</text>
</comment>
<dbReference type="InterPro" id="IPR016135">
    <property type="entry name" value="UBQ-conjugating_enzyme/RWD"/>
</dbReference>
<dbReference type="SUPFAM" id="SSF54495">
    <property type="entry name" value="UBC-like"/>
    <property type="match status" value="2"/>
</dbReference>
<keyword evidence="1" id="KW-0808">Transferase</keyword>
<dbReference type="Pfam" id="PF00179">
    <property type="entry name" value="UQ_con"/>
    <property type="match status" value="2"/>
</dbReference>
<dbReference type="AlphaFoldDB" id="A0A813TR49"/>
<feature type="active site" description="Glycyl thioester intermediate" evidence="3">
    <location>
        <position position="95"/>
    </location>
</feature>
<dbReference type="Gene3D" id="3.10.110.10">
    <property type="entry name" value="Ubiquitin Conjugating Enzyme"/>
    <property type="match status" value="2"/>
</dbReference>
<evidence type="ECO:0000313" key="9">
    <source>
        <dbReference type="Proteomes" id="UP000663877"/>
    </source>
</evidence>
<gene>
    <name evidence="6" type="ORF">BJG266_LOCUS6040</name>
    <name evidence="7" type="ORF">QVE165_LOCUS36649</name>
</gene>
<evidence type="ECO:0000256" key="2">
    <source>
        <dbReference type="ARBA" id="ARBA00022786"/>
    </source>
</evidence>
<keyword evidence="8" id="KW-1185">Reference proteome</keyword>
<dbReference type="Proteomes" id="UP000663877">
    <property type="component" value="Unassembled WGS sequence"/>
</dbReference>
<dbReference type="InterPro" id="IPR000608">
    <property type="entry name" value="UBC"/>
</dbReference>
<evidence type="ECO:0000313" key="7">
    <source>
        <dbReference type="EMBL" id="CAF1399045.1"/>
    </source>
</evidence>
<name>A0A813TR49_9BILA</name>
<dbReference type="PROSITE" id="PS00183">
    <property type="entry name" value="UBC_1"/>
    <property type="match status" value="1"/>
</dbReference>
<evidence type="ECO:0000259" key="5">
    <source>
        <dbReference type="PROSITE" id="PS50127"/>
    </source>
</evidence>
<feature type="domain" description="UBC core" evidence="5">
    <location>
        <begin position="3"/>
        <end position="159"/>
    </location>
</feature>
<organism evidence="6 9">
    <name type="scientific">Adineta steineri</name>
    <dbReference type="NCBI Taxonomy" id="433720"/>
    <lineage>
        <taxon>Eukaryota</taxon>
        <taxon>Metazoa</taxon>
        <taxon>Spiralia</taxon>
        <taxon>Gnathifera</taxon>
        <taxon>Rotifera</taxon>
        <taxon>Eurotatoria</taxon>
        <taxon>Bdelloidea</taxon>
        <taxon>Adinetida</taxon>
        <taxon>Adinetidae</taxon>
        <taxon>Adineta</taxon>
    </lineage>
</organism>
<keyword evidence="4" id="KW-0547">Nucleotide-binding</keyword>
<dbReference type="PROSITE" id="PS50127">
    <property type="entry name" value="UBC_2"/>
    <property type="match status" value="2"/>
</dbReference>
<dbReference type="GO" id="GO:0016740">
    <property type="term" value="F:transferase activity"/>
    <property type="evidence" value="ECO:0007669"/>
    <property type="project" value="UniProtKB-KW"/>
</dbReference>
<feature type="domain" description="UBC core" evidence="5">
    <location>
        <begin position="156"/>
        <end position="318"/>
    </location>
</feature>
<dbReference type="InterPro" id="IPR023313">
    <property type="entry name" value="UBQ-conjugating_AS"/>
</dbReference>
<protein>
    <recommendedName>
        <fullName evidence="5">UBC core domain-containing protein</fullName>
    </recommendedName>
</protein>
<dbReference type="PANTHER" id="PTHR24068">
    <property type="entry name" value="UBIQUITIN-CONJUGATING ENZYME E2"/>
    <property type="match status" value="1"/>
</dbReference>
<dbReference type="EMBL" id="CAJNOI010000017">
    <property type="protein sequence ID" value="CAF0816883.1"/>
    <property type="molecule type" value="Genomic_DNA"/>
</dbReference>
<dbReference type="SMART" id="SM00212">
    <property type="entry name" value="UBCc"/>
    <property type="match status" value="2"/>
</dbReference>
<evidence type="ECO:0000256" key="4">
    <source>
        <dbReference type="RuleBase" id="RU362109"/>
    </source>
</evidence>
<keyword evidence="2 4" id="KW-0833">Ubl conjugation pathway</keyword>
<evidence type="ECO:0000256" key="3">
    <source>
        <dbReference type="PROSITE-ProRule" id="PRU10133"/>
    </source>
</evidence>
<evidence type="ECO:0000313" key="6">
    <source>
        <dbReference type="EMBL" id="CAF0816883.1"/>
    </source>
</evidence>
<dbReference type="GO" id="GO:0005524">
    <property type="term" value="F:ATP binding"/>
    <property type="evidence" value="ECO:0007669"/>
    <property type="project" value="UniProtKB-UniRule"/>
</dbReference>
<comment type="caution">
    <text evidence="6">The sequence shown here is derived from an EMBL/GenBank/DDBJ whole genome shotgun (WGS) entry which is preliminary data.</text>
</comment>
<evidence type="ECO:0000256" key="1">
    <source>
        <dbReference type="ARBA" id="ARBA00022679"/>
    </source>
</evidence>
<evidence type="ECO:0000313" key="8">
    <source>
        <dbReference type="Proteomes" id="UP000663832"/>
    </source>
</evidence>
<keyword evidence="4" id="KW-0067">ATP-binding</keyword>
<reference evidence="6" key="1">
    <citation type="submission" date="2021-02" db="EMBL/GenBank/DDBJ databases">
        <authorList>
            <person name="Nowell W R."/>
        </authorList>
    </citation>
    <scope>NUCLEOTIDE SEQUENCE</scope>
</reference>
<proteinExistence type="inferred from homology"/>
<dbReference type="EMBL" id="CAJNOM010000370">
    <property type="protein sequence ID" value="CAF1399045.1"/>
    <property type="molecule type" value="Genomic_DNA"/>
</dbReference>